<accession>A0ABV7K3A9</accession>
<dbReference type="Gene3D" id="3.30.450.20">
    <property type="entry name" value="PAS domain"/>
    <property type="match status" value="1"/>
</dbReference>
<evidence type="ECO:0000256" key="7">
    <source>
        <dbReference type="ARBA" id="ARBA00022777"/>
    </source>
</evidence>
<protein>
    <recommendedName>
        <fullName evidence="3">Blue-light-activated histidine kinase</fullName>
        <ecNumber evidence="2">2.7.13.3</ecNumber>
    </recommendedName>
</protein>
<evidence type="ECO:0000256" key="1">
    <source>
        <dbReference type="ARBA" id="ARBA00000085"/>
    </source>
</evidence>
<reference evidence="12" key="1">
    <citation type="journal article" date="2019" name="Int. J. Syst. Evol. Microbiol.">
        <title>The Global Catalogue of Microorganisms (GCM) 10K type strain sequencing project: providing services to taxonomists for standard genome sequencing and annotation.</title>
        <authorList>
            <consortium name="The Broad Institute Genomics Platform"/>
            <consortium name="The Broad Institute Genome Sequencing Center for Infectious Disease"/>
            <person name="Wu L."/>
            <person name="Ma J."/>
        </authorList>
    </citation>
    <scope>NUCLEOTIDE SEQUENCE [LARGE SCALE GENOMIC DNA]</scope>
    <source>
        <strain evidence="12">KCTC 52165</strain>
    </source>
</reference>
<dbReference type="Pfam" id="PF07536">
    <property type="entry name" value="HWE_HK"/>
    <property type="match status" value="1"/>
</dbReference>
<gene>
    <name evidence="11" type="ORF">ACFOHJ_01570</name>
</gene>
<dbReference type="EMBL" id="JBHRTK010000001">
    <property type="protein sequence ID" value="MFC3204889.1"/>
    <property type="molecule type" value="Genomic_DNA"/>
</dbReference>
<name>A0ABV7K3A9_9HYPH</name>
<dbReference type="Pfam" id="PF08448">
    <property type="entry name" value="PAS_4"/>
    <property type="match status" value="1"/>
</dbReference>
<dbReference type="CDD" id="cd00130">
    <property type="entry name" value="PAS"/>
    <property type="match status" value="1"/>
</dbReference>
<sequence>MNMEDLYRLMRNGHVQAQGIVDTVADPLLVLDESLCVQSANRSFFQTFQVDRDETIGQRLYELGNGQWDIPELRELLLQVIPKATAVIDHEVEHDFPRLGRRTMLVTARKLHHPDNGGHSLLLSIVDATDRIRRDAAKDMLYGELRHRMKNLLAVIQSMARHTVTKSRSAEEYRDDFLGRLSALVEAQELAFGGEEEASLAELLERILAPYAGNPEVILVESGQTVELGPREVMSLSLALHELATNAAKYEALSVSGGRVHVSWKLEEEDKKLRLRWAESGGPPVAPPATAGYGTRLIQSVTTYSLGGHLEQDYAAEGLAVEIVIPLESATHPS</sequence>
<dbReference type="PANTHER" id="PTHR41523:SF8">
    <property type="entry name" value="ETHYLENE RESPONSE SENSOR PROTEIN"/>
    <property type="match status" value="1"/>
</dbReference>
<dbReference type="InterPro" id="IPR036890">
    <property type="entry name" value="HATPase_C_sf"/>
</dbReference>
<dbReference type="SMART" id="SM00091">
    <property type="entry name" value="PAS"/>
    <property type="match status" value="1"/>
</dbReference>
<dbReference type="InterPro" id="IPR011102">
    <property type="entry name" value="Sig_transdc_His_kinase_HWE"/>
</dbReference>
<comment type="caution">
    <text evidence="11">The sequence shown here is derived from an EMBL/GenBank/DDBJ whole genome shotgun (WGS) entry which is preliminary data.</text>
</comment>
<keyword evidence="5" id="KW-0808">Transferase</keyword>
<evidence type="ECO:0000313" key="11">
    <source>
        <dbReference type="EMBL" id="MFC3204889.1"/>
    </source>
</evidence>
<keyword evidence="7 11" id="KW-0418">Kinase</keyword>
<keyword evidence="8" id="KW-0067">ATP-binding</keyword>
<dbReference type="SMART" id="SM00911">
    <property type="entry name" value="HWE_HK"/>
    <property type="match status" value="1"/>
</dbReference>
<keyword evidence="6" id="KW-0547">Nucleotide-binding</keyword>
<dbReference type="RefSeq" id="WP_378218064.1">
    <property type="nucleotide sequence ID" value="NZ_JBHRTK010000001.1"/>
</dbReference>
<dbReference type="Gene3D" id="3.30.565.10">
    <property type="entry name" value="Histidine kinase-like ATPase, C-terminal domain"/>
    <property type="match status" value="1"/>
</dbReference>
<feature type="domain" description="PAS" evidence="9">
    <location>
        <begin position="15"/>
        <end position="82"/>
    </location>
</feature>
<evidence type="ECO:0000256" key="5">
    <source>
        <dbReference type="ARBA" id="ARBA00022679"/>
    </source>
</evidence>
<organism evidence="11 12">
    <name type="scientific">Aquamicrobium soli</name>
    <dbReference type="NCBI Taxonomy" id="1811518"/>
    <lineage>
        <taxon>Bacteria</taxon>
        <taxon>Pseudomonadati</taxon>
        <taxon>Pseudomonadota</taxon>
        <taxon>Alphaproteobacteria</taxon>
        <taxon>Hyphomicrobiales</taxon>
        <taxon>Phyllobacteriaceae</taxon>
        <taxon>Aquamicrobium</taxon>
    </lineage>
</organism>
<evidence type="ECO:0000313" key="12">
    <source>
        <dbReference type="Proteomes" id="UP001595583"/>
    </source>
</evidence>
<dbReference type="EC" id="2.7.13.3" evidence="2"/>
<keyword evidence="4" id="KW-0597">Phosphoprotein</keyword>
<dbReference type="Proteomes" id="UP001595583">
    <property type="component" value="Unassembled WGS sequence"/>
</dbReference>
<evidence type="ECO:0000259" key="9">
    <source>
        <dbReference type="SMART" id="SM00091"/>
    </source>
</evidence>
<comment type="catalytic activity">
    <reaction evidence="1">
        <text>ATP + protein L-histidine = ADP + protein N-phospho-L-histidine.</text>
        <dbReference type="EC" id="2.7.13.3"/>
    </reaction>
</comment>
<dbReference type="InterPro" id="IPR035965">
    <property type="entry name" value="PAS-like_dom_sf"/>
</dbReference>
<proteinExistence type="predicted"/>
<dbReference type="SUPFAM" id="SSF55874">
    <property type="entry name" value="ATPase domain of HSP90 chaperone/DNA topoisomerase II/histidine kinase"/>
    <property type="match status" value="1"/>
</dbReference>
<feature type="domain" description="Signal transduction histidine kinase HWE region" evidence="10">
    <location>
        <begin position="144"/>
        <end position="225"/>
    </location>
</feature>
<evidence type="ECO:0000256" key="3">
    <source>
        <dbReference type="ARBA" id="ARBA00021740"/>
    </source>
</evidence>
<evidence type="ECO:0000256" key="8">
    <source>
        <dbReference type="ARBA" id="ARBA00022840"/>
    </source>
</evidence>
<dbReference type="InterPro" id="IPR013656">
    <property type="entry name" value="PAS_4"/>
</dbReference>
<dbReference type="GO" id="GO:0016301">
    <property type="term" value="F:kinase activity"/>
    <property type="evidence" value="ECO:0007669"/>
    <property type="project" value="UniProtKB-KW"/>
</dbReference>
<keyword evidence="12" id="KW-1185">Reference proteome</keyword>
<dbReference type="SUPFAM" id="SSF55785">
    <property type="entry name" value="PYP-like sensor domain (PAS domain)"/>
    <property type="match status" value="1"/>
</dbReference>
<evidence type="ECO:0000256" key="6">
    <source>
        <dbReference type="ARBA" id="ARBA00022741"/>
    </source>
</evidence>
<dbReference type="InterPro" id="IPR000014">
    <property type="entry name" value="PAS"/>
</dbReference>
<evidence type="ECO:0000256" key="2">
    <source>
        <dbReference type="ARBA" id="ARBA00012438"/>
    </source>
</evidence>
<evidence type="ECO:0000259" key="10">
    <source>
        <dbReference type="SMART" id="SM00911"/>
    </source>
</evidence>
<dbReference type="PANTHER" id="PTHR41523">
    <property type="entry name" value="TWO-COMPONENT SYSTEM SENSOR PROTEIN"/>
    <property type="match status" value="1"/>
</dbReference>
<evidence type="ECO:0000256" key="4">
    <source>
        <dbReference type="ARBA" id="ARBA00022553"/>
    </source>
</evidence>